<dbReference type="PROSITE" id="PS00092">
    <property type="entry name" value="N6_MTASE"/>
    <property type="match status" value="1"/>
</dbReference>
<dbReference type="InterPro" id="IPR029063">
    <property type="entry name" value="SAM-dependent_MTases_sf"/>
</dbReference>
<evidence type="ECO:0000256" key="1">
    <source>
        <dbReference type="ARBA" id="ARBA00009741"/>
    </source>
</evidence>
<dbReference type="PANTHER" id="PTHR23290:SF0">
    <property type="entry name" value="RRNA N6-ADENOSINE-METHYLTRANSFERASE METTL5"/>
    <property type="match status" value="1"/>
</dbReference>
<comment type="similarity">
    <text evidence="1">Belongs to the methyltransferase superfamily. PrmA family.</text>
</comment>
<dbReference type="GO" id="GO:0032259">
    <property type="term" value="P:methylation"/>
    <property type="evidence" value="ECO:0007669"/>
    <property type="project" value="InterPro"/>
</dbReference>
<evidence type="ECO:0000256" key="2">
    <source>
        <dbReference type="ARBA" id="ARBA00041374"/>
    </source>
</evidence>
<protein>
    <recommendedName>
        <fullName evidence="2">Methyltransferase-like protein 5</fullName>
    </recommendedName>
</protein>
<feature type="domain" description="Methyltransferase small" evidence="3">
    <location>
        <begin position="18"/>
        <end position="113"/>
    </location>
</feature>
<sequence>YTTDSEIAAGVLWQAYYLKDIENKTIADLGSGTGILGLGALLLGARKVFFVESDKNSIQTAKENLRFLEEKTGIKLAKKAIFLNKDINNFNDKVDIVIQNPPFGTKQKHADKIFLKKAFSLAKVIYSFHKLETACFVNKISEDYGFEITHLWKFDFPIKAIYNFHRKKIQRIKVGCWRMKKIK</sequence>
<dbReference type="SUPFAM" id="SSF53335">
    <property type="entry name" value="S-adenosyl-L-methionine-dependent methyltransferases"/>
    <property type="match status" value="1"/>
</dbReference>
<comment type="caution">
    <text evidence="4">The sequence shown here is derived from an EMBL/GenBank/DDBJ whole genome shotgun (WGS) entry which is preliminary data.</text>
</comment>
<accession>X0ZJP3</accession>
<name>X0ZJP3_9ZZZZ</name>
<evidence type="ECO:0000313" key="4">
    <source>
        <dbReference type="EMBL" id="GAG48511.1"/>
    </source>
</evidence>
<dbReference type="Pfam" id="PF05175">
    <property type="entry name" value="MTS"/>
    <property type="match status" value="1"/>
</dbReference>
<dbReference type="InterPro" id="IPR002052">
    <property type="entry name" value="DNA_methylase_N6_adenine_CS"/>
</dbReference>
<dbReference type="AlphaFoldDB" id="X0ZJP3"/>
<evidence type="ECO:0000259" key="3">
    <source>
        <dbReference type="Pfam" id="PF05175"/>
    </source>
</evidence>
<dbReference type="GO" id="GO:0008757">
    <property type="term" value="F:S-adenosylmethionine-dependent methyltransferase activity"/>
    <property type="evidence" value="ECO:0007669"/>
    <property type="project" value="UniProtKB-ARBA"/>
</dbReference>
<dbReference type="InterPro" id="IPR007848">
    <property type="entry name" value="Small_mtfrase_dom"/>
</dbReference>
<organism evidence="4">
    <name type="scientific">marine sediment metagenome</name>
    <dbReference type="NCBI Taxonomy" id="412755"/>
    <lineage>
        <taxon>unclassified sequences</taxon>
        <taxon>metagenomes</taxon>
        <taxon>ecological metagenomes</taxon>
    </lineage>
</organism>
<feature type="non-terminal residue" evidence="4">
    <location>
        <position position="1"/>
    </location>
</feature>
<dbReference type="EMBL" id="BARS01050443">
    <property type="protein sequence ID" value="GAG48511.1"/>
    <property type="molecule type" value="Genomic_DNA"/>
</dbReference>
<dbReference type="Gene3D" id="3.40.50.150">
    <property type="entry name" value="Vaccinia Virus protein VP39"/>
    <property type="match status" value="1"/>
</dbReference>
<reference evidence="4" key="1">
    <citation type="journal article" date="2014" name="Front. Microbiol.">
        <title>High frequency of phylogenetically diverse reductive dehalogenase-homologous genes in deep subseafloor sedimentary metagenomes.</title>
        <authorList>
            <person name="Kawai M."/>
            <person name="Futagami T."/>
            <person name="Toyoda A."/>
            <person name="Takaki Y."/>
            <person name="Nishi S."/>
            <person name="Hori S."/>
            <person name="Arai W."/>
            <person name="Tsubouchi T."/>
            <person name="Morono Y."/>
            <person name="Uchiyama I."/>
            <person name="Ito T."/>
            <person name="Fujiyama A."/>
            <person name="Inagaki F."/>
            <person name="Takami H."/>
        </authorList>
    </citation>
    <scope>NUCLEOTIDE SEQUENCE</scope>
    <source>
        <strain evidence="4">Expedition CK06-06</strain>
    </source>
</reference>
<dbReference type="PANTHER" id="PTHR23290">
    <property type="entry name" value="RRNA N6-ADENOSINE-METHYLTRANSFERASE METTL5"/>
    <property type="match status" value="1"/>
</dbReference>
<gene>
    <name evidence="4" type="ORF">S01H1_75307</name>
</gene>
<dbReference type="InterPro" id="IPR051720">
    <property type="entry name" value="rRNA_MeTrfase/Polyamine_Synth"/>
</dbReference>
<dbReference type="GO" id="GO:0003676">
    <property type="term" value="F:nucleic acid binding"/>
    <property type="evidence" value="ECO:0007669"/>
    <property type="project" value="InterPro"/>
</dbReference>
<proteinExistence type="inferred from homology"/>